<dbReference type="Proteomes" id="UP000281406">
    <property type="component" value="Unassembled WGS sequence"/>
</dbReference>
<comment type="caution">
    <text evidence="2">The sequence shown here is derived from an EMBL/GenBank/DDBJ whole genome shotgun (WGS) entry which is preliminary data.</text>
</comment>
<protein>
    <submittedName>
        <fullName evidence="2">Uncharacterized protein</fullName>
    </submittedName>
</protein>
<accession>A0A3N0YCT6</accession>
<evidence type="ECO:0000256" key="1">
    <source>
        <dbReference type="SAM" id="MobiDB-lite"/>
    </source>
</evidence>
<feature type="region of interest" description="Disordered" evidence="1">
    <location>
        <begin position="109"/>
        <end position="132"/>
    </location>
</feature>
<proteinExistence type="predicted"/>
<evidence type="ECO:0000313" key="3">
    <source>
        <dbReference type="Proteomes" id="UP000281406"/>
    </source>
</evidence>
<gene>
    <name evidence="2" type="ORF">DPX16_13519</name>
</gene>
<evidence type="ECO:0000313" key="2">
    <source>
        <dbReference type="EMBL" id="ROL43588.1"/>
    </source>
</evidence>
<organism evidence="2 3">
    <name type="scientific">Anabarilius grahami</name>
    <name type="common">Kanglang fish</name>
    <name type="synonym">Barilius grahami</name>
    <dbReference type="NCBI Taxonomy" id="495550"/>
    <lineage>
        <taxon>Eukaryota</taxon>
        <taxon>Metazoa</taxon>
        <taxon>Chordata</taxon>
        <taxon>Craniata</taxon>
        <taxon>Vertebrata</taxon>
        <taxon>Euteleostomi</taxon>
        <taxon>Actinopterygii</taxon>
        <taxon>Neopterygii</taxon>
        <taxon>Teleostei</taxon>
        <taxon>Ostariophysi</taxon>
        <taxon>Cypriniformes</taxon>
        <taxon>Xenocyprididae</taxon>
        <taxon>Xenocypridinae</taxon>
        <taxon>Xenocypridinae incertae sedis</taxon>
        <taxon>Anabarilius</taxon>
    </lineage>
</organism>
<keyword evidence="3" id="KW-1185">Reference proteome</keyword>
<reference evidence="2 3" key="1">
    <citation type="submission" date="2018-10" db="EMBL/GenBank/DDBJ databases">
        <title>Genome assembly for a Yunnan-Guizhou Plateau 3E fish, Anabarilius grahami (Regan), and its evolutionary and genetic applications.</title>
        <authorList>
            <person name="Jiang W."/>
        </authorList>
    </citation>
    <scope>NUCLEOTIDE SEQUENCE [LARGE SCALE GENOMIC DNA]</scope>
    <source>
        <strain evidence="2">AG-KIZ</strain>
        <tissue evidence="2">Muscle</tissue>
    </source>
</reference>
<dbReference type="AlphaFoldDB" id="A0A3N0YCT6"/>
<sequence length="174" mass="19232">MGADQSAVRSTAPGLEISSVIWAIRACRVHSLAQRCVAEEHHSPIGCERPCGMTAGRDANLLRGLDCARALEPVPLCQGQEESTPSAFSPTPFHAHRCVMPVAIPSLKIQREEKTRKERKHTSHNTEDLSRNSSPLYPIPSLAHMHKFSRPLSVSVWLFAFCALSKHLTFLLTD</sequence>
<name>A0A3N0YCT6_ANAGA</name>
<dbReference type="EMBL" id="RJVU01047928">
    <property type="protein sequence ID" value="ROL43588.1"/>
    <property type="molecule type" value="Genomic_DNA"/>
</dbReference>